<reference evidence="2 3" key="1">
    <citation type="submission" date="2024-04" db="EMBL/GenBank/DDBJ databases">
        <authorList>
            <person name="Fracassetti M."/>
        </authorList>
    </citation>
    <scope>NUCLEOTIDE SEQUENCE [LARGE SCALE GENOMIC DNA]</scope>
</reference>
<sequence length="112" mass="12360">MQSKEIVSLAVISEEVMFLGAVDPPALLDKDTRAVEISNELSQFQVAATKPSMTATPPARSSLPVPLDDHHQTIEKRRAIADARNRHCCYHPTTIVKGHSRTRGIANQFGER</sequence>
<feature type="region of interest" description="Disordered" evidence="1">
    <location>
        <begin position="49"/>
        <end position="70"/>
    </location>
</feature>
<evidence type="ECO:0000313" key="2">
    <source>
        <dbReference type="EMBL" id="CAL1379351.1"/>
    </source>
</evidence>
<gene>
    <name evidence="2" type="ORF">LTRI10_LOCUS20876</name>
</gene>
<protein>
    <submittedName>
        <fullName evidence="2">Uncharacterized protein</fullName>
    </submittedName>
</protein>
<dbReference type="Proteomes" id="UP001497516">
    <property type="component" value="Chromosome 3"/>
</dbReference>
<evidence type="ECO:0000256" key="1">
    <source>
        <dbReference type="SAM" id="MobiDB-lite"/>
    </source>
</evidence>
<dbReference type="AlphaFoldDB" id="A0AAV2E091"/>
<evidence type="ECO:0000313" key="3">
    <source>
        <dbReference type="Proteomes" id="UP001497516"/>
    </source>
</evidence>
<accession>A0AAV2E091</accession>
<proteinExistence type="predicted"/>
<dbReference type="EMBL" id="OZ034816">
    <property type="protein sequence ID" value="CAL1379351.1"/>
    <property type="molecule type" value="Genomic_DNA"/>
</dbReference>
<organism evidence="2 3">
    <name type="scientific">Linum trigynum</name>
    <dbReference type="NCBI Taxonomy" id="586398"/>
    <lineage>
        <taxon>Eukaryota</taxon>
        <taxon>Viridiplantae</taxon>
        <taxon>Streptophyta</taxon>
        <taxon>Embryophyta</taxon>
        <taxon>Tracheophyta</taxon>
        <taxon>Spermatophyta</taxon>
        <taxon>Magnoliopsida</taxon>
        <taxon>eudicotyledons</taxon>
        <taxon>Gunneridae</taxon>
        <taxon>Pentapetalae</taxon>
        <taxon>rosids</taxon>
        <taxon>fabids</taxon>
        <taxon>Malpighiales</taxon>
        <taxon>Linaceae</taxon>
        <taxon>Linum</taxon>
    </lineage>
</organism>
<keyword evidence="3" id="KW-1185">Reference proteome</keyword>
<name>A0AAV2E091_9ROSI</name>